<evidence type="ECO:0000313" key="2">
    <source>
        <dbReference type="EMBL" id="RKP06569.1"/>
    </source>
</evidence>
<evidence type="ECO:0000313" key="3">
    <source>
        <dbReference type="Proteomes" id="UP000271241"/>
    </source>
</evidence>
<name>A0A4V1IW74_9FUNG</name>
<reference evidence="3" key="1">
    <citation type="journal article" date="2018" name="Nat. Microbiol.">
        <title>Leveraging single-cell genomics to expand the fungal tree of life.</title>
        <authorList>
            <person name="Ahrendt S.R."/>
            <person name="Quandt C.A."/>
            <person name="Ciobanu D."/>
            <person name="Clum A."/>
            <person name="Salamov A."/>
            <person name="Andreopoulos B."/>
            <person name="Cheng J.F."/>
            <person name="Woyke T."/>
            <person name="Pelin A."/>
            <person name="Henrissat B."/>
            <person name="Reynolds N.K."/>
            <person name="Benny G.L."/>
            <person name="Smith M.E."/>
            <person name="James T.Y."/>
            <person name="Grigoriev I.V."/>
        </authorList>
    </citation>
    <scope>NUCLEOTIDE SEQUENCE [LARGE SCALE GENOMIC DNA]</scope>
    <source>
        <strain evidence="3">RSA 1356</strain>
    </source>
</reference>
<keyword evidence="3" id="KW-1185">Reference proteome</keyword>
<feature type="region of interest" description="Disordered" evidence="1">
    <location>
        <begin position="398"/>
        <end position="439"/>
    </location>
</feature>
<feature type="region of interest" description="Disordered" evidence="1">
    <location>
        <begin position="1"/>
        <end position="116"/>
    </location>
</feature>
<gene>
    <name evidence="2" type="ORF">THASP1DRAFT_31623</name>
</gene>
<dbReference type="PANTHER" id="PTHR34117:SF1">
    <property type="entry name" value="STYLE CELL-CYCLE INHIBITOR 1"/>
    <property type="match status" value="1"/>
</dbReference>
<protein>
    <submittedName>
        <fullName evidence="2">Uncharacterized protein</fullName>
    </submittedName>
</protein>
<dbReference type="InterPro" id="IPR044688">
    <property type="entry name" value="SCI-1-like"/>
</dbReference>
<dbReference type="EMBL" id="KZ992858">
    <property type="protein sequence ID" value="RKP06569.1"/>
    <property type="molecule type" value="Genomic_DNA"/>
</dbReference>
<evidence type="ECO:0000256" key="1">
    <source>
        <dbReference type="SAM" id="MobiDB-lite"/>
    </source>
</evidence>
<feature type="compositionally biased region" description="Basic and acidic residues" evidence="1">
    <location>
        <begin position="73"/>
        <end position="89"/>
    </location>
</feature>
<dbReference type="Proteomes" id="UP000271241">
    <property type="component" value="Unassembled WGS sequence"/>
</dbReference>
<feature type="compositionally biased region" description="Basic and acidic residues" evidence="1">
    <location>
        <begin position="404"/>
        <end position="420"/>
    </location>
</feature>
<feature type="compositionally biased region" description="Basic and acidic residues" evidence="1">
    <location>
        <begin position="1"/>
        <end position="12"/>
    </location>
</feature>
<dbReference type="OrthoDB" id="2139939at2759"/>
<dbReference type="STRING" id="78915.A0A4V1IW74"/>
<proteinExistence type="predicted"/>
<feature type="compositionally biased region" description="Polar residues" evidence="1">
    <location>
        <begin position="370"/>
        <end position="379"/>
    </location>
</feature>
<dbReference type="PANTHER" id="PTHR34117">
    <property type="entry name" value="STYLE CELL-CYCLE INHIBITOR 1"/>
    <property type="match status" value="1"/>
</dbReference>
<organism evidence="2 3">
    <name type="scientific">Thamnocephalis sphaerospora</name>
    <dbReference type="NCBI Taxonomy" id="78915"/>
    <lineage>
        <taxon>Eukaryota</taxon>
        <taxon>Fungi</taxon>
        <taxon>Fungi incertae sedis</taxon>
        <taxon>Zoopagomycota</taxon>
        <taxon>Zoopagomycotina</taxon>
        <taxon>Zoopagomycetes</taxon>
        <taxon>Zoopagales</taxon>
        <taxon>Sigmoideomycetaceae</taxon>
        <taxon>Thamnocephalis</taxon>
    </lineage>
</organism>
<sequence length="633" mass="70121">NSDEVVAVRDSVDTATNSARVARELAERAQGHRSTATPAQDGSAGQRSRIGPTMPPPMSGSSSELRPSGPHGELMDQEDRRRYESAMHRKDNRKYRRDRDADLEELAPRATGREAMIEKRRAQSAYLHREPSPDVELPESDLMGGGDSYQAHLRALEGAQQRRRQHRQQRSAERSTAMNERFTEHQRKEEAKMAMFRRMAEQRQQRELEPRPPGAIKPTTVLYAIAKVMSQAGAADTPALPQLSAHQVVEALGAAPAVWTTDALVAALCSSCCSDCNQERALALLQHLRRSGIFGRREARLNIAPGQSSVVSLWWLTPLALSALPLPRKTGLRSDDDAAHVLTKDPGTLQCSETQKKDVTPTRTPPEPVGSSTQATAVSPTGPMAKRRRIVSVNKPFKSPLARPRAEATKDPATANERKTPMPAALSPHVPSRPSVPVTPQRRVLSGTLRNSLSSVKTQTPQSVERQTLTKRKRLLEEEISSMETTERRRQMMQSFSRQGKARSIGASIDKWREVCQQMIEQIRSRIDPQAFLDAQSFRPDPPPWMDAPPAMLDGISADGEHAFCTASGRQLEVSTSAAARSYNVPRSNRPDGASLAPSRPSPETLNYRSLLKMLGITRLALLRYNDEDDCFY</sequence>
<dbReference type="AlphaFoldDB" id="A0A4V1IW74"/>
<feature type="non-terminal residue" evidence="2">
    <location>
        <position position="1"/>
    </location>
</feature>
<feature type="region of interest" description="Disordered" evidence="1">
    <location>
        <begin position="580"/>
        <end position="602"/>
    </location>
</feature>
<feature type="compositionally biased region" description="Basic and acidic residues" evidence="1">
    <location>
        <begin position="21"/>
        <end position="30"/>
    </location>
</feature>
<feature type="compositionally biased region" description="Polar residues" evidence="1">
    <location>
        <begin position="32"/>
        <end position="46"/>
    </location>
</feature>
<feature type="compositionally biased region" description="Low complexity" evidence="1">
    <location>
        <begin position="427"/>
        <end position="439"/>
    </location>
</feature>
<feature type="region of interest" description="Disordered" evidence="1">
    <location>
        <begin position="344"/>
        <end position="384"/>
    </location>
</feature>
<feature type="region of interest" description="Disordered" evidence="1">
    <location>
        <begin position="158"/>
        <end position="183"/>
    </location>
</feature>
<accession>A0A4V1IW74</accession>